<keyword evidence="4" id="KW-1185">Reference proteome</keyword>
<dbReference type="PANTHER" id="PTHR38248">
    <property type="entry name" value="FUNK1 6"/>
    <property type="match status" value="1"/>
</dbReference>
<evidence type="ECO:0000256" key="1">
    <source>
        <dbReference type="SAM" id="MobiDB-lite"/>
    </source>
</evidence>
<feature type="compositionally biased region" description="Low complexity" evidence="1">
    <location>
        <begin position="349"/>
        <end position="370"/>
    </location>
</feature>
<feature type="domain" description="Fungal-type protein kinase" evidence="2">
    <location>
        <begin position="41"/>
        <end position="161"/>
    </location>
</feature>
<organism evidence="3 4">
    <name type="scientific">Hebeloma cylindrosporum</name>
    <dbReference type="NCBI Taxonomy" id="76867"/>
    <lineage>
        <taxon>Eukaryota</taxon>
        <taxon>Fungi</taxon>
        <taxon>Dikarya</taxon>
        <taxon>Basidiomycota</taxon>
        <taxon>Agaricomycotina</taxon>
        <taxon>Agaricomycetes</taxon>
        <taxon>Agaricomycetidae</taxon>
        <taxon>Agaricales</taxon>
        <taxon>Agaricineae</taxon>
        <taxon>Hymenogastraceae</taxon>
        <taxon>Hebeloma</taxon>
    </lineage>
</organism>
<dbReference type="InterPro" id="IPR040976">
    <property type="entry name" value="Pkinase_fungal"/>
</dbReference>
<dbReference type="HOGENOM" id="CLU_060367_0_0_1"/>
<evidence type="ECO:0000313" key="4">
    <source>
        <dbReference type="Proteomes" id="UP000053424"/>
    </source>
</evidence>
<dbReference type="OrthoDB" id="2747778at2759"/>
<dbReference type="PANTHER" id="PTHR38248:SF2">
    <property type="entry name" value="FUNK1 11"/>
    <property type="match status" value="1"/>
</dbReference>
<evidence type="ECO:0000313" key="3">
    <source>
        <dbReference type="EMBL" id="KIM35915.1"/>
    </source>
</evidence>
<dbReference type="AlphaFoldDB" id="A0A0C3BGQ6"/>
<dbReference type="InterPro" id="IPR011009">
    <property type="entry name" value="Kinase-like_dom_sf"/>
</dbReference>
<dbReference type="STRING" id="686832.A0A0C3BGQ6"/>
<reference evidence="3 4" key="1">
    <citation type="submission" date="2014-04" db="EMBL/GenBank/DDBJ databases">
        <authorList>
            <consortium name="DOE Joint Genome Institute"/>
            <person name="Kuo A."/>
            <person name="Gay G."/>
            <person name="Dore J."/>
            <person name="Kohler A."/>
            <person name="Nagy L.G."/>
            <person name="Floudas D."/>
            <person name="Copeland A."/>
            <person name="Barry K.W."/>
            <person name="Cichocki N."/>
            <person name="Veneault-Fourrey C."/>
            <person name="LaButti K."/>
            <person name="Lindquist E.A."/>
            <person name="Lipzen A."/>
            <person name="Lundell T."/>
            <person name="Morin E."/>
            <person name="Murat C."/>
            <person name="Sun H."/>
            <person name="Tunlid A."/>
            <person name="Henrissat B."/>
            <person name="Grigoriev I.V."/>
            <person name="Hibbett D.S."/>
            <person name="Martin F."/>
            <person name="Nordberg H.P."/>
            <person name="Cantor M.N."/>
            <person name="Hua S.X."/>
        </authorList>
    </citation>
    <scope>NUCLEOTIDE SEQUENCE [LARGE SCALE GENOMIC DNA]</scope>
    <source>
        <strain evidence="4">h7</strain>
    </source>
</reference>
<dbReference type="EMBL" id="KN831812">
    <property type="protein sequence ID" value="KIM35915.1"/>
    <property type="molecule type" value="Genomic_DNA"/>
</dbReference>
<feature type="compositionally biased region" description="Polar residues" evidence="1">
    <location>
        <begin position="321"/>
        <end position="348"/>
    </location>
</feature>
<dbReference type="Pfam" id="PF17667">
    <property type="entry name" value="Pkinase_fungal"/>
    <property type="match status" value="1"/>
</dbReference>
<protein>
    <recommendedName>
        <fullName evidence="2">Fungal-type protein kinase domain-containing protein</fullName>
    </recommendedName>
</protein>
<proteinExistence type="predicted"/>
<dbReference type="SUPFAM" id="SSF56112">
    <property type="entry name" value="Protein kinase-like (PK-like)"/>
    <property type="match status" value="1"/>
</dbReference>
<dbReference type="Gene3D" id="1.10.510.10">
    <property type="entry name" value="Transferase(Phosphotransferase) domain 1"/>
    <property type="match status" value="1"/>
</dbReference>
<name>A0A0C3BGQ6_HEBCY</name>
<sequence length="386" mass="44348">MAHSAMGRSTWSWSVYDLKSNTVVTVGNPWDARPKFESANVQRLHRRLFTDVAHSISKFQSSRQLMQAIHDAYLAHMDAFVICGILHRDISIGNVLRSVEGNGILNDWDMARRVKDIHSGPRQPGRTGIWLFMSIKLLKDPTDLHVLQDDLESFCYLVLYVALRYLPHSKVSTLADIVKNVFENHYDLAERVCGGLGKSSMVYDRNFIGRKLGFTDNQPLTNWIEVALNVIKDWYRYLNDLERQKFARPGPSFNAITLKLEDRPMRDHSYLDQQFRSALEQEWPENDEAVDRLPKRKPKRTLEREEADAEEESVRTKKFKSSTSHAIPSGSAQRPVQPQPSNIPSGSAQRPVQPQRPTQPQRPIQPLPRRASTRRRRGDPELSETT</sequence>
<feature type="region of interest" description="Disordered" evidence="1">
    <location>
        <begin position="281"/>
        <end position="386"/>
    </location>
</feature>
<reference evidence="4" key="2">
    <citation type="submission" date="2015-01" db="EMBL/GenBank/DDBJ databases">
        <title>Evolutionary Origins and Diversification of the Mycorrhizal Mutualists.</title>
        <authorList>
            <consortium name="DOE Joint Genome Institute"/>
            <consortium name="Mycorrhizal Genomics Consortium"/>
            <person name="Kohler A."/>
            <person name="Kuo A."/>
            <person name="Nagy L.G."/>
            <person name="Floudas D."/>
            <person name="Copeland A."/>
            <person name="Barry K.W."/>
            <person name="Cichocki N."/>
            <person name="Veneault-Fourrey C."/>
            <person name="LaButti K."/>
            <person name="Lindquist E.A."/>
            <person name="Lipzen A."/>
            <person name="Lundell T."/>
            <person name="Morin E."/>
            <person name="Murat C."/>
            <person name="Riley R."/>
            <person name="Ohm R."/>
            <person name="Sun H."/>
            <person name="Tunlid A."/>
            <person name="Henrissat B."/>
            <person name="Grigoriev I.V."/>
            <person name="Hibbett D.S."/>
            <person name="Martin F."/>
        </authorList>
    </citation>
    <scope>NUCLEOTIDE SEQUENCE [LARGE SCALE GENOMIC DNA]</scope>
    <source>
        <strain evidence="4">h7</strain>
    </source>
</reference>
<gene>
    <name evidence="3" type="ORF">M413DRAFT_449535</name>
</gene>
<accession>A0A0C3BGQ6</accession>
<evidence type="ECO:0000259" key="2">
    <source>
        <dbReference type="Pfam" id="PF17667"/>
    </source>
</evidence>
<dbReference type="Proteomes" id="UP000053424">
    <property type="component" value="Unassembled WGS sequence"/>
</dbReference>